<protein>
    <submittedName>
        <fullName evidence="9">Putative transporter major facilitator superfamily</fullName>
    </submittedName>
</protein>
<organism evidence="9">
    <name type="scientific">Aedes albopictus</name>
    <name type="common">Asian tiger mosquito</name>
    <name type="synonym">Stegomyia albopicta</name>
    <dbReference type="NCBI Taxonomy" id="7160"/>
    <lineage>
        <taxon>Eukaryota</taxon>
        <taxon>Metazoa</taxon>
        <taxon>Ecdysozoa</taxon>
        <taxon>Arthropoda</taxon>
        <taxon>Hexapoda</taxon>
        <taxon>Insecta</taxon>
        <taxon>Pterygota</taxon>
        <taxon>Neoptera</taxon>
        <taxon>Endopterygota</taxon>
        <taxon>Diptera</taxon>
        <taxon>Nematocera</taxon>
        <taxon>Culicoidea</taxon>
        <taxon>Culicidae</taxon>
        <taxon>Culicinae</taxon>
        <taxon>Aedini</taxon>
        <taxon>Aedes</taxon>
        <taxon>Stegomyia</taxon>
    </lineage>
</organism>
<dbReference type="Pfam" id="PF00083">
    <property type="entry name" value="Sugar_tr"/>
    <property type="match status" value="1"/>
</dbReference>
<dbReference type="GO" id="GO:0015149">
    <property type="term" value="F:hexose transmembrane transporter activity"/>
    <property type="evidence" value="ECO:0007669"/>
    <property type="project" value="TreeGrafter"/>
</dbReference>
<evidence type="ECO:0000256" key="7">
    <source>
        <dbReference type="SAM" id="Phobius"/>
    </source>
</evidence>
<evidence type="ECO:0000256" key="1">
    <source>
        <dbReference type="ARBA" id="ARBA00004141"/>
    </source>
</evidence>
<dbReference type="SUPFAM" id="SSF103473">
    <property type="entry name" value="MFS general substrate transporter"/>
    <property type="match status" value="1"/>
</dbReference>
<evidence type="ECO:0000256" key="3">
    <source>
        <dbReference type="ARBA" id="ARBA00022989"/>
    </source>
</evidence>
<dbReference type="AlphaFoldDB" id="A0A023EW01"/>
<dbReference type="PROSITE" id="PS50850">
    <property type="entry name" value="MFS"/>
    <property type="match status" value="1"/>
</dbReference>
<keyword evidence="6" id="KW-0813">Transport</keyword>
<feature type="transmembrane region" description="Helical" evidence="7">
    <location>
        <begin position="97"/>
        <end position="120"/>
    </location>
</feature>
<evidence type="ECO:0000259" key="8">
    <source>
        <dbReference type="PROSITE" id="PS50850"/>
    </source>
</evidence>
<keyword evidence="3 7" id="KW-1133">Transmembrane helix</keyword>
<dbReference type="VEuPathDB" id="VectorBase:AALC636_012742"/>
<evidence type="ECO:0000256" key="5">
    <source>
        <dbReference type="ARBA" id="ARBA00023180"/>
    </source>
</evidence>
<name>A0A023EW01_AEDAL</name>
<feature type="domain" description="Major facilitator superfamily (MFS) profile" evidence="8">
    <location>
        <begin position="18"/>
        <end position="476"/>
    </location>
</feature>
<feature type="transmembrane region" description="Helical" evidence="7">
    <location>
        <begin position="68"/>
        <end position="90"/>
    </location>
</feature>
<reference evidence="9" key="1">
    <citation type="journal article" date="2014" name="PLoS Negl. Trop. Dis.">
        <title>Identification and characterization of seminal fluid proteins in the Asian tiger mosquito, Aedes albopictus.</title>
        <authorList>
            <person name="Boes K.E."/>
            <person name="Ribeiro J.M."/>
            <person name="Wong A."/>
            <person name="Harrington L.C."/>
            <person name="Wolfner M.F."/>
            <person name="Sirot L.K."/>
        </authorList>
    </citation>
    <scope>NUCLEOTIDE SEQUENCE</scope>
    <source>
        <tissue evidence="9">Reproductive organs</tissue>
    </source>
</reference>
<dbReference type="InterPro" id="IPR045263">
    <property type="entry name" value="GLUT"/>
</dbReference>
<dbReference type="PRINTS" id="PR00171">
    <property type="entry name" value="SUGRTRNSPORT"/>
</dbReference>
<dbReference type="InterPro" id="IPR005828">
    <property type="entry name" value="MFS_sugar_transport-like"/>
</dbReference>
<feature type="transmembrane region" description="Helical" evidence="7">
    <location>
        <begin position="383"/>
        <end position="410"/>
    </location>
</feature>
<feature type="transmembrane region" description="Helical" evidence="7">
    <location>
        <begin position="126"/>
        <end position="147"/>
    </location>
</feature>
<dbReference type="Gene3D" id="1.20.1250.20">
    <property type="entry name" value="MFS general substrate transporter like domains"/>
    <property type="match status" value="1"/>
</dbReference>
<evidence type="ECO:0000313" key="9">
    <source>
        <dbReference type="EMBL" id="JAC12504.1"/>
    </source>
</evidence>
<dbReference type="InterPro" id="IPR036259">
    <property type="entry name" value="MFS_trans_sf"/>
</dbReference>
<dbReference type="PROSITE" id="PS00216">
    <property type="entry name" value="SUGAR_TRANSPORT_1"/>
    <property type="match status" value="1"/>
</dbReference>
<proteinExistence type="evidence at transcript level"/>
<keyword evidence="4 7" id="KW-0472">Membrane</keyword>
<dbReference type="InterPro" id="IPR005829">
    <property type="entry name" value="Sugar_transporter_CS"/>
</dbReference>
<dbReference type="InterPro" id="IPR020846">
    <property type="entry name" value="MFS_dom"/>
</dbReference>
<evidence type="ECO:0000256" key="2">
    <source>
        <dbReference type="ARBA" id="ARBA00022692"/>
    </source>
</evidence>
<dbReference type="VEuPathDB" id="VectorBase:AALFPA_041466"/>
<feature type="transmembrane region" description="Helical" evidence="7">
    <location>
        <begin position="189"/>
        <end position="210"/>
    </location>
</feature>
<comment type="subcellular location">
    <subcellularLocation>
        <location evidence="1">Membrane</location>
        <topology evidence="1">Multi-pass membrane protein</topology>
    </subcellularLocation>
</comment>
<sequence length="496" mass="53312">MDLTLPDSGWTTCLFTLAVTTTLGVSIPVGINIGVINAPSGYIKSWINDTVFDRYGVSLSPGGLDMCLSVVVSIFLIGGVIGSLSGAVIADKFGRKTSYLLCGILHTMGGFCFVFCRQLKSVELLLLGRILVGLAAGLTTSILPMYLAEVSPTKLRGTISTLCGLGLTIGVVVGQIVSLDQVLGTNGSWHYAISSFTLLNMFCYVPYALLPESPKYLFTIRDDPKGTLQAIRRLFGENSVSDDYVILQRENTATASISSDSEQNFKIADSEPATRSMWSVIADPTLRLPLILVCALQGGQQLSGINAVFYYSVSIFESVGLSSTSAKFANLGVGCLNLLVGSLSPYLMAQYNRRTLCLISCSFCGLFMFCVAMMIHLMDAVPWFNYASIVAILLYITFFQLGLGPIPFFIGSELVELSARPAAMALGSLSSWGCNFLIGMLFPLLSSAWGAFAFLPCAITCVLLTVLVQLYLPETRGRDVSDVAVLVSKGFKSKVM</sequence>
<comment type="similarity">
    <text evidence="6">Belongs to the major facilitator superfamily. Sugar transporter (TC 2.A.1.1) family.</text>
</comment>
<dbReference type="PROSITE" id="PS00217">
    <property type="entry name" value="SUGAR_TRANSPORT_2"/>
    <property type="match status" value="1"/>
</dbReference>
<evidence type="ECO:0000256" key="6">
    <source>
        <dbReference type="RuleBase" id="RU003346"/>
    </source>
</evidence>
<keyword evidence="5" id="KW-0325">Glycoprotein</keyword>
<feature type="transmembrane region" description="Helical" evidence="7">
    <location>
        <begin position="159"/>
        <end position="177"/>
    </location>
</feature>
<dbReference type="PANTHER" id="PTHR23503:SF127">
    <property type="entry name" value="FI08437P-RELATED"/>
    <property type="match status" value="1"/>
</dbReference>
<dbReference type="VEuPathDB" id="VectorBase:AALF011251"/>
<accession>A0A023EW01</accession>
<keyword evidence="2 7" id="KW-0812">Transmembrane</keyword>
<feature type="transmembrane region" description="Helical" evidence="7">
    <location>
        <begin position="422"/>
        <end position="442"/>
    </location>
</feature>
<feature type="transmembrane region" description="Helical" evidence="7">
    <location>
        <begin position="356"/>
        <end position="377"/>
    </location>
</feature>
<dbReference type="PANTHER" id="PTHR23503">
    <property type="entry name" value="SOLUTE CARRIER FAMILY 2"/>
    <property type="match status" value="1"/>
</dbReference>
<feature type="transmembrane region" description="Helical" evidence="7">
    <location>
        <begin position="448"/>
        <end position="472"/>
    </location>
</feature>
<evidence type="ECO:0000256" key="4">
    <source>
        <dbReference type="ARBA" id="ARBA00023136"/>
    </source>
</evidence>
<dbReference type="GO" id="GO:0016020">
    <property type="term" value="C:membrane"/>
    <property type="evidence" value="ECO:0007669"/>
    <property type="project" value="UniProtKB-SubCell"/>
</dbReference>
<dbReference type="NCBIfam" id="TIGR00879">
    <property type="entry name" value="SP"/>
    <property type="match status" value="1"/>
</dbReference>
<dbReference type="EMBL" id="GAPW01001094">
    <property type="protein sequence ID" value="JAC12504.1"/>
    <property type="molecule type" value="mRNA"/>
</dbReference>
<dbReference type="InterPro" id="IPR003663">
    <property type="entry name" value="Sugar/inositol_transpt"/>
</dbReference>